<dbReference type="InterPro" id="IPR009061">
    <property type="entry name" value="DNA-bd_dom_put_sf"/>
</dbReference>
<dbReference type="Proteomes" id="UP001623592">
    <property type="component" value="Unassembled WGS sequence"/>
</dbReference>
<dbReference type="SUPFAM" id="SSF46955">
    <property type="entry name" value="Putative DNA-binding domain"/>
    <property type="match status" value="1"/>
</dbReference>
<protein>
    <submittedName>
        <fullName evidence="4">MerR family transcriptional regulator</fullName>
    </submittedName>
</protein>
<dbReference type="SUPFAM" id="SSF53335">
    <property type="entry name" value="S-adenosyl-L-methionine-dependent methyltransferases"/>
    <property type="match status" value="1"/>
</dbReference>
<gene>
    <name evidence="4" type="ORF">ACJDT4_17640</name>
</gene>
<proteinExistence type="predicted"/>
<dbReference type="EMBL" id="JBJIAA010000015">
    <property type="protein sequence ID" value="MFL0252239.1"/>
    <property type="molecule type" value="Genomic_DNA"/>
</dbReference>
<dbReference type="Gene3D" id="3.40.50.150">
    <property type="entry name" value="Vaccinia Virus protein VP39"/>
    <property type="match status" value="1"/>
</dbReference>
<dbReference type="InterPro" id="IPR005651">
    <property type="entry name" value="Trm112-like"/>
</dbReference>
<evidence type="ECO:0000259" key="3">
    <source>
        <dbReference type="PROSITE" id="PS50937"/>
    </source>
</evidence>
<accession>A0ABW8TMM6</accession>
<dbReference type="InterPro" id="IPR000551">
    <property type="entry name" value="MerR-type_HTH_dom"/>
</dbReference>
<dbReference type="PANTHER" id="PTHR30204">
    <property type="entry name" value="REDOX-CYCLING DRUG-SENSING TRANSCRIPTIONAL ACTIVATOR SOXR"/>
    <property type="match status" value="1"/>
</dbReference>
<feature type="coiled-coil region" evidence="2">
    <location>
        <begin position="90"/>
        <end position="120"/>
    </location>
</feature>
<keyword evidence="5" id="KW-1185">Reference proteome</keyword>
<name>A0ABW8TMM6_9CLOT</name>
<sequence>MKIGKFSKINNLTIDTVRHYMNINLIIPEKKGGQYNFDTTCQKDLDDILLLKEMGFSLNEIKSIFMFKRFAKLTPYEENKCFKTFFTNKYEQIENQIIELNKMKEKLKTKLSLLSNIEAKNKSVMGIDIKVLNILKCFKCKQDLELREGSIVNNQIINGKLVCNCGEEYIIENGILKVPNANIDDYGFRPDSNYVVNYINSTNIDYLDNIYRGMDWLYKKIDFTNLKNKVILELGSGIGFFLRSVYQNLPDDSLYIAVDHDINRHLALKSILETVNCKKNILFICSDFKQIPISDKSVDILLDISGTSNYSFDNEEFLLKLIDNYVKDSASITGTYILFKNFASNSLIKDKYRKNFMLNNIKTEISKLNYNISDEIISDYMESGGKYENYFRNGEKVYSYLIFAKR</sequence>
<dbReference type="PANTHER" id="PTHR30204:SF96">
    <property type="entry name" value="CHROMOSOME-ANCHORING PROTEIN RACA"/>
    <property type="match status" value="1"/>
</dbReference>
<feature type="domain" description="HTH merR-type" evidence="3">
    <location>
        <begin position="1"/>
        <end position="67"/>
    </location>
</feature>
<reference evidence="4 5" key="1">
    <citation type="submission" date="2024-11" db="EMBL/GenBank/DDBJ databases">
        <authorList>
            <person name="Heng Y.C."/>
            <person name="Lim A.C.H."/>
            <person name="Lee J.K.Y."/>
            <person name="Kittelmann S."/>
        </authorList>
    </citation>
    <scope>NUCLEOTIDE SEQUENCE [LARGE SCALE GENOMIC DNA]</scope>
    <source>
        <strain evidence="4 5">WILCCON 0114</strain>
    </source>
</reference>
<evidence type="ECO:0000313" key="5">
    <source>
        <dbReference type="Proteomes" id="UP001623592"/>
    </source>
</evidence>
<dbReference type="Pfam" id="PF13411">
    <property type="entry name" value="MerR_1"/>
    <property type="match status" value="1"/>
</dbReference>
<dbReference type="RefSeq" id="WP_406788887.1">
    <property type="nucleotide sequence ID" value="NZ_JBJIAA010000015.1"/>
</dbReference>
<dbReference type="Pfam" id="PF03966">
    <property type="entry name" value="Trm112p"/>
    <property type="match status" value="1"/>
</dbReference>
<organism evidence="4 5">
    <name type="scientific">Clostridium neuense</name>
    <dbReference type="NCBI Taxonomy" id="1728934"/>
    <lineage>
        <taxon>Bacteria</taxon>
        <taxon>Bacillati</taxon>
        <taxon>Bacillota</taxon>
        <taxon>Clostridia</taxon>
        <taxon>Eubacteriales</taxon>
        <taxon>Clostridiaceae</taxon>
        <taxon>Clostridium</taxon>
    </lineage>
</organism>
<dbReference type="Gene3D" id="1.10.1660.10">
    <property type="match status" value="1"/>
</dbReference>
<dbReference type="InterPro" id="IPR029063">
    <property type="entry name" value="SAM-dependent_MTases_sf"/>
</dbReference>
<dbReference type="CDD" id="cd04777">
    <property type="entry name" value="HTH_MerR-like_sg1"/>
    <property type="match status" value="1"/>
</dbReference>
<dbReference type="SMART" id="SM00422">
    <property type="entry name" value="HTH_MERR"/>
    <property type="match status" value="1"/>
</dbReference>
<dbReference type="InterPro" id="IPR047057">
    <property type="entry name" value="MerR_fam"/>
</dbReference>
<evidence type="ECO:0000256" key="1">
    <source>
        <dbReference type="ARBA" id="ARBA00023125"/>
    </source>
</evidence>
<evidence type="ECO:0000256" key="2">
    <source>
        <dbReference type="SAM" id="Coils"/>
    </source>
</evidence>
<keyword evidence="2" id="KW-0175">Coiled coil</keyword>
<evidence type="ECO:0000313" key="4">
    <source>
        <dbReference type="EMBL" id="MFL0252239.1"/>
    </source>
</evidence>
<comment type="caution">
    <text evidence="4">The sequence shown here is derived from an EMBL/GenBank/DDBJ whole genome shotgun (WGS) entry which is preliminary data.</text>
</comment>
<dbReference type="PROSITE" id="PS50937">
    <property type="entry name" value="HTH_MERR_2"/>
    <property type="match status" value="1"/>
</dbReference>
<keyword evidence="1" id="KW-0238">DNA-binding</keyword>